<name>A0A7W9PJB9_9NOCA</name>
<evidence type="ECO:0000256" key="1">
    <source>
        <dbReference type="ARBA" id="ARBA00023015"/>
    </source>
</evidence>
<dbReference type="PANTHER" id="PTHR47894:SF4">
    <property type="entry name" value="HTH-TYPE TRANSCRIPTIONAL REGULATOR GADX"/>
    <property type="match status" value="1"/>
</dbReference>
<dbReference type="InterPro" id="IPR009057">
    <property type="entry name" value="Homeodomain-like_sf"/>
</dbReference>
<reference evidence="5 6" key="1">
    <citation type="submission" date="2020-08" db="EMBL/GenBank/DDBJ databases">
        <title>Sequencing the genomes of 1000 actinobacteria strains.</title>
        <authorList>
            <person name="Klenk H.-P."/>
        </authorList>
    </citation>
    <scope>NUCLEOTIDE SEQUENCE [LARGE SCALE GENOMIC DNA]</scope>
    <source>
        <strain evidence="5 6">DSM 43582</strain>
    </source>
</reference>
<sequence length="60" mass="6461">MTLAARQLRDTDSPMPVIARRSGYASEFAFAHAFKNEFGCPPGQFRKRSALAGPPPGKPG</sequence>
<keyword evidence="1" id="KW-0805">Transcription regulation</keyword>
<proteinExistence type="predicted"/>
<dbReference type="EMBL" id="JACHIT010000002">
    <property type="protein sequence ID" value="MBB5916664.1"/>
    <property type="molecule type" value="Genomic_DNA"/>
</dbReference>
<evidence type="ECO:0000259" key="4">
    <source>
        <dbReference type="PROSITE" id="PS01124"/>
    </source>
</evidence>
<dbReference type="Proteomes" id="UP000540412">
    <property type="component" value="Unassembled WGS sequence"/>
</dbReference>
<dbReference type="PANTHER" id="PTHR47894">
    <property type="entry name" value="HTH-TYPE TRANSCRIPTIONAL REGULATOR GADX"/>
    <property type="match status" value="1"/>
</dbReference>
<evidence type="ECO:0000313" key="5">
    <source>
        <dbReference type="EMBL" id="MBB5916664.1"/>
    </source>
</evidence>
<dbReference type="AlphaFoldDB" id="A0A7W9PJB9"/>
<feature type="domain" description="HTH araC/xylS-type" evidence="4">
    <location>
        <begin position="1"/>
        <end position="48"/>
    </location>
</feature>
<evidence type="ECO:0000313" key="6">
    <source>
        <dbReference type="Proteomes" id="UP000540412"/>
    </source>
</evidence>
<dbReference type="SUPFAM" id="SSF46689">
    <property type="entry name" value="Homeodomain-like"/>
    <property type="match status" value="1"/>
</dbReference>
<dbReference type="Pfam" id="PF12833">
    <property type="entry name" value="HTH_18"/>
    <property type="match status" value="1"/>
</dbReference>
<protein>
    <submittedName>
        <fullName evidence="5">AraC-like DNA-binding protein</fullName>
    </submittedName>
</protein>
<dbReference type="PROSITE" id="PS01124">
    <property type="entry name" value="HTH_ARAC_FAMILY_2"/>
    <property type="match status" value="1"/>
</dbReference>
<comment type="caution">
    <text evidence="5">The sequence shown here is derived from an EMBL/GenBank/DDBJ whole genome shotgun (WGS) entry which is preliminary data.</text>
</comment>
<dbReference type="Gene3D" id="1.10.10.60">
    <property type="entry name" value="Homeodomain-like"/>
    <property type="match status" value="1"/>
</dbReference>
<keyword evidence="6" id="KW-1185">Reference proteome</keyword>
<gene>
    <name evidence="5" type="ORF">BJY24_005576</name>
</gene>
<evidence type="ECO:0000256" key="3">
    <source>
        <dbReference type="ARBA" id="ARBA00023163"/>
    </source>
</evidence>
<dbReference type="InterPro" id="IPR018060">
    <property type="entry name" value="HTH_AraC"/>
</dbReference>
<keyword evidence="2 5" id="KW-0238">DNA-binding</keyword>
<accession>A0A7W9PJB9</accession>
<organism evidence="5 6">
    <name type="scientific">Nocardia transvalensis</name>
    <dbReference type="NCBI Taxonomy" id="37333"/>
    <lineage>
        <taxon>Bacteria</taxon>
        <taxon>Bacillati</taxon>
        <taxon>Actinomycetota</taxon>
        <taxon>Actinomycetes</taxon>
        <taxon>Mycobacteriales</taxon>
        <taxon>Nocardiaceae</taxon>
        <taxon>Nocardia</taxon>
    </lineage>
</organism>
<keyword evidence="3" id="KW-0804">Transcription</keyword>
<dbReference type="GO" id="GO:0000976">
    <property type="term" value="F:transcription cis-regulatory region binding"/>
    <property type="evidence" value="ECO:0007669"/>
    <property type="project" value="TreeGrafter"/>
</dbReference>
<evidence type="ECO:0000256" key="2">
    <source>
        <dbReference type="ARBA" id="ARBA00023125"/>
    </source>
</evidence>
<dbReference type="GO" id="GO:0003700">
    <property type="term" value="F:DNA-binding transcription factor activity"/>
    <property type="evidence" value="ECO:0007669"/>
    <property type="project" value="InterPro"/>
</dbReference>
<dbReference type="GO" id="GO:0005829">
    <property type="term" value="C:cytosol"/>
    <property type="evidence" value="ECO:0007669"/>
    <property type="project" value="TreeGrafter"/>
</dbReference>